<evidence type="ECO:0000256" key="1">
    <source>
        <dbReference type="SAM" id="MobiDB-lite"/>
    </source>
</evidence>
<accession>A0AAU8SYT9</accession>
<reference evidence="2 3" key="1">
    <citation type="journal article" date="2015" name="Genome Announc.">
        <title>Complete genome sequences for 59 burkholderia isolates, both pathogenic and near neighbor.</title>
        <authorList>
            <person name="Johnson S.L."/>
            <person name="Bishop-Lilly K.A."/>
            <person name="Ladner J.T."/>
            <person name="Daligault H.E."/>
            <person name="Davenport K.W."/>
            <person name="Jaissle J."/>
            <person name="Frey K.G."/>
            <person name="Koroleva G.I."/>
            <person name="Bruce D.C."/>
            <person name="Coyne S.R."/>
            <person name="Broomall S.M."/>
            <person name="Li P.E."/>
            <person name="Teshima H."/>
            <person name="Gibbons H.S."/>
            <person name="Palacios G.F."/>
            <person name="Rosenzweig C.N."/>
            <person name="Redden C.L."/>
            <person name="Xu Y."/>
            <person name="Minogue T.D."/>
            <person name="Chain P.S."/>
        </authorList>
    </citation>
    <scope>NUCLEOTIDE SEQUENCE [LARGE SCALE GENOMIC DNA]</scope>
    <source>
        <strain evidence="2 3">ATCC BAA-463</strain>
    </source>
</reference>
<dbReference type="AlphaFoldDB" id="A0AAU8SYT9"/>
<dbReference type="Gene3D" id="3.30.50.20">
    <property type="entry name" value="prophage-derive protein ybcO"/>
    <property type="match status" value="1"/>
</dbReference>
<feature type="region of interest" description="Disordered" evidence="1">
    <location>
        <begin position="1"/>
        <end position="32"/>
    </location>
</feature>
<proteinExistence type="predicted"/>
<dbReference type="Proteomes" id="UP000032614">
    <property type="component" value="Chromosome 1"/>
</dbReference>
<organism evidence="2 3">
    <name type="scientific">Paraburkholderia fungorum</name>
    <dbReference type="NCBI Taxonomy" id="134537"/>
    <lineage>
        <taxon>Bacteria</taxon>
        <taxon>Pseudomonadati</taxon>
        <taxon>Pseudomonadota</taxon>
        <taxon>Betaproteobacteria</taxon>
        <taxon>Burkholderiales</taxon>
        <taxon>Burkholderiaceae</taxon>
        <taxon>Paraburkholderia</taxon>
    </lineage>
</organism>
<dbReference type="EMBL" id="CP010026">
    <property type="protein sequence ID" value="AJZ59283.1"/>
    <property type="molecule type" value="Genomic_DNA"/>
</dbReference>
<protein>
    <recommendedName>
        <fullName evidence="4">DUF1364 domain-containing protein</fullName>
    </recommendedName>
</protein>
<evidence type="ECO:0000313" key="2">
    <source>
        <dbReference type="EMBL" id="AJZ59283.1"/>
    </source>
</evidence>
<dbReference type="KEGG" id="bfn:OI25_329"/>
<evidence type="ECO:0008006" key="4">
    <source>
        <dbReference type="Google" id="ProtNLM"/>
    </source>
</evidence>
<sequence>MLTRKKPLVSKTPLKRSAPIGKRPAPNSSLTRTKILVESPFKRKARKKRSWHDAKMRNACRGQVCYLRVPGICHQLKWEDTIVPCHSNEGAHGKAGARKADDRYTVPGCGLCHYWLDFGGASQFAVTFFDRKRGTSRYPIGNVKGISQALFDKISDMPPAFVNQQIHAISHLRTLNASPFV</sequence>
<dbReference type="RefSeq" id="WP_052719599.1">
    <property type="nucleotide sequence ID" value="NZ_CP010026.1"/>
</dbReference>
<dbReference type="GeneID" id="66520872"/>
<name>A0AAU8SYT9_9BURK</name>
<gene>
    <name evidence="2" type="ORF">OI25_329</name>
</gene>
<evidence type="ECO:0000313" key="3">
    <source>
        <dbReference type="Proteomes" id="UP000032614"/>
    </source>
</evidence>